<dbReference type="AlphaFoldDB" id="A0AAD5NKP2"/>
<evidence type="ECO:0000313" key="1">
    <source>
        <dbReference type="EMBL" id="KAI9162298.1"/>
    </source>
</evidence>
<reference evidence="1" key="1">
    <citation type="journal article" date="2022" name="Plant J.">
        <title>Strategies of tolerance reflected in two North American maple genomes.</title>
        <authorList>
            <person name="McEvoy S.L."/>
            <person name="Sezen U.U."/>
            <person name="Trouern-Trend A."/>
            <person name="McMahon S.M."/>
            <person name="Schaberg P.G."/>
            <person name="Yang J."/>
            <person name="Wegrzyn J.L."/>
            <person name="Swenson N.G."/>
        </authorList>
    </citation>
    <scope>NUCLEOTIDE SEQUENCE</scope>
    <source>
        <strain evidence="1">91603</strain>
    </source>
</reference>
<organism evidence="1 2">
    <name type="scientific">Acer negundo</name>
    <name type="common">Box elder</name>
    <dbReference type="NCBI Taxonomy" id="4023"/>
    <lineage>
        <taxon>Eukaryota</taxon>
        <taxon>Viridiplantae</taxon>
        <taxon>Streptophyta</taxon>
        <taxon>Embryophyta</taxon>
        <taxon>Tracheophyta</taxon>
        <taxon>Spermatophyta</taxon>
        <taxon>Magnoliopsida</taxon>
        <taxon>eudicotyledons</taxon>
        <taxon>Gunneridae</taxon>
        <taxon>Pentapetalae</taxon>
        <taxon>rosids</taxon>
        <taxon>malvids</taxon>
        <taxon>Sapindales</taxon>
        <taxon>Sapindaceae</taxon>
        <taxon>Hippocastanoideae</taxon>
        <taxon>Acereae</taxon>
        <taxon>Acer</taxon>
    </lineage>
</organism>
<comment type="caution">
    <text evidence="1">The sequence shown here is derived from an EMBL/GenBank/DDBJ whole genome shotgun (WGS) entry which is preliminary data.</text>
</comment>
<keyword evidence="2" id="KW-1185">Reference proteome</keyword>
<dbReference type="EMBL" id="JAJSOW010000106">
    <property type="protein sequence ID" value="KAI9162298.1"/>
    <property type="molecule type" value="Genomic_DNA"/>
</dbReference>
<sequence length="110" mass="12580">MVLSVIRGNRLEGFITGTKTCPSGFLSSTMENSTDVKVHLNPDYEYWVTQDQNLLGWLYNSIDVEVAIEVIGNETSKDLWDALKTLFGVQTRLNVVFFKKEFKRMQKGDL</sequence>
<evidence type="ECO:0000313" key="2">
    <source>
        <dbReference type="Proteomes" id="UP001064489"/>
    </source>
</evidence>
<protein>
    <submittedName>
        <fullName evidence="1">Uncharacterized protein</fullName>
    </submittedName>
</protein>
<dbReference type="PANTHER" id="PTHR47481">
    <property type="match status" value="1"/>
</dbReference>
<reference evidence="1" key="2">
    <citation type="submission" date="2023-02" db="EMBL/GenBank/DDBJ databases">
        <authorList>
            <person name="Swenson N.G."/>
            <person name="Wegrzyn J.L."/>
            <person name="Mcevoy S.L."/>
        </authorList>
    </citation>
    <scope>NUCLEOTIDE SEQUENCE</scope>
    <source>
        <strain evidence="1">91603</strain>
        <tissue evidence="1">Leaf</tissue>
    </source>
</reference>
<name>A0AAD5NKP2_ACENE</name>
<dbReference type="Proteomes" id="UP001064489">
    <property type="component" value="Chromosome 2"/>
</dbReference>
<proteinExistence type="predicted"/>
<dbReference type="PANTHER" id="PTHR47481:SF31">
    <property type="entry name" value="OS01G0873500 PROTEIN"/>
    <property type="match status" value="1"/>
</dbReference>
<gene>
    <name evidence="1" type="ORF">LWI28_025886</name>
</gene>
<dbReference type="Pfam" id="PF14223">
    <property type="entry name" value="Retrotran_gag_2"/>
    <property type="match status" value="1"/>
</dbReference>
<accession>A0AAD5NKP2</accession>